<evidence type="ECO:0000256" key="6">
    <source>
        <dbReference type="ARBA" id="ARBA00023319"/>
    </source>
</evidence>
<feature type="domain" description="Pili assembly chaperone C-terminal" evidence="8">
    <location>
        <begin position="160"/>
        <end position="215"/>
    </location>
</feature>
<dbReference type="InterPro" id="IPR013783">
    <property type="entry name" value="Ig-like_fold"/>
</dbReference>
<reference evidence="9 10" key="1">
    <citation type="submission" date="2023-06" db="EMBL/GenBank/DDBJ databases">
        <title>Identification and characterization of antibiotic-resistant Gram-negative bacteria.</title>
        <authorList>
            <person name="Cho G.-S."/>
            <person name="Lee J."/>
            <person name="Tai E."/>
            <person name="Jeong S."/>
            <person name="Kim I."/>
            <person name="Kim B.-E."/>
            <person name="Jeong M.-I."/>
            <person name="Oh K.-K."/>
            <person name="Franz C.M.A.P."/>
        </authorList>
    </citation>
    <scope>NUCLEOTIDE SEQUENCE [LARGE SCALE GENOMIC DNA]</scope>
    <source>
        <strain evidence="9 10">V106_12</strain>
    </source>
</reference>
<dbReference type="PANTHER" id="PTHR30251:SF9">
    <property type="entry name" value="CHAPERONE PROTEIN CAF1M"/>
    <property type="match status" value="1"/>
</dbReference>
<comment type="similarity">
    <text evidence="2">Belongs to the periplasmic pilus chaperone family.</text>
</comment>
<evidence type="ECO:0000259" key="7">
    <source>
        <dbReference type="Pfam" id="PF00345"/>
    </source>
</evidence>
<keyword evidence="5" id="KW-0143">Chaperone</keyword>
<evidence type="ECO:0000256" key="3">
    <source>
        <dbReference type="ARBA" id="ARBA00022729"/>
    </source>
</evidence>
<dbReference type="InterPro" id="IPR016147">
    <property type="entry name" value="Pili_assmbl_chaperone_N"/>
</dbReference>
<dbReference type="SUPFAM" id="SSF49354">
    <property type="entry name" value="PapD-like"/>
    <property type="match status" value="1"/>
</dbReference>
<dbReference type="PRINTS" id="PR00969">
    <property type="entry name" value="CHAPERONPILI"/>
</dbReference>
<dbReference type="InterPro" id="IPR036316">
    <property type="entry name" value="Pili_assmbl_chap_C_dom_sf"/>
</dbReference>
<evidence type="ECO:0000313" key="9">
    <source>
        <dbReference type="EMBL" id="MDK9365401.1"/>
    </source>
</evidence>
<evidence type="ECO:0000313" key="10">
    <source>
        <dbReference type="Proteomes" id="UP001223214"/>
    </source>
</evidence>
<dbReference type="PANTHER" id="PTHR30251">
    <property type="entry name" value="PILUS ASSEMBLY CHAPERONE"/>
    <property type="match status" value="1"/>
</dbReference>
<dbReference type="InterPro" id="IPR008962">
    <property type="entry name" value="PapD-like_sf"/>
</dbReference>
<evidence type="ECO:0000256" key="1">
    <source>
        <dbReference type="ARBA" id="ARBA00004418"/>
    </source>
</evidence>
<dbReference type="InterPro" id="IPR001829">
    <property type="entry name" value="Pili_assmbl_chaperone_bac"/>
</dbReference>
<protein>
    <submittedName>
        <fullName evidence="9">Molecular chaperone</fullName>
    </submittedName>
</protein>
<comment type="caution">
    <text evidence="9">The sequence shown here is derived from an EMBL/GenBank/DDBJ whole genome shotgun (WGS) entry which is preliminary data.</text>
</comment>
<evidence type="ECO:0000256" key="5">
    <source>
        <dbReference type="ARBA" id="ARBA00023186"/>
    </source>
</evidence>
<keyword evidence="4" id="KW-0574">Periplasm</keyword>
<dbReference type="SUPFAM" id="SSF49584">
    <property type="entry name" value="Periplasmic chaperone C-domain"/>
    <property type="match status" value="1"/>
</dbReference>
<evidence type="ECO:0000256" key="2">
    <source>
        <dbReference type="ARBA" id="ARBA00007399"/>
    </source>
</evidence>
<proteinExistence type="inferred from homology"/>
<dbReference type="Proteomes" id="UP001223214">
    <property type="component" value="Unassembled WGS sequence"/>
</dbReference>
<dbReference type="AlphaFoldDB" id="A0AAP4LCB2"/>
<keyword evidence="10" id="KW-1185">Reference proteome</keyword>
<dbReference type="Pfam" id="PF02753">
    <property type="entry name" value="PapD_C"/>
    <property type="match status" value="1"/>
</dbReference>
<dbReference type="GO" id="GO:0071555">
    <property type="term" value="P:cell wall organization"/>
    <property type="evidence" value="ECO:0007669"/>
    <property type="project" value="InterPro"/>
</dbReference>
<dbReference type="GO" id="GO:0030288">
    <property type="term" value="C:outer membrane-bounded periplasmic space"/>
    <property type="evidence" value="ECO:0007669"/>
    <property type="project" value="InterPro"/>
</dbReference>
<comment type="subcellular location">
    <subcellularLocation>
        <location evidence="1">Periplasm</location>
    </subcellularLocation>
</comment>
<feature type="domain" description="Pili assembly chaperone N-terminal" evidence="7">
    <location>
        <begin position="22"/>
        <end position="138"/>
    </location>
</feature>
<dbReference type="InterPro" id="IPR016148">
    <property type="entry name" value="Pili_assmbl_chaperone_C"/>
</dbReference>
<dbReference type="InterPro" id="IPR050643">
    <property type="entry name" value="Periplasmic_pilus_chap"/>
</dbReference>
<evidence type="ECO:0000259" key="8">
    <source>
        <dbReference type="Pfam" id="PF02753"/>
    </source>
</evidence>
<keyword evidence="3" id="KW-0732">Signal</keyword>
<evidence type="ECO:0000256" key="4">
    <source>
        <dbReference type="ARBA" id="ARBA00022764"/>
    </source>
</evidence>
<gene>
    <name evidence="9" type="ORF">QQF32_19575</name>
</gene>
<dbReference type="RefSeq" id="WP_285149585.1">
    <property type="nucleotide sequence ID" value="NZ_JASSOM010000073.1"/>
</dbReference>
<sequence>MKHLCYPLIAVSMAYGSPTVAGIEVGGTRLIFDATKKEGSISVKNPEKETAYLVQSWLDNRDKTDTSKIPFVIIPPLFRLDAGEENQLRVINTDTVPQDRESLYWLSVKSIAATTKQPNRLQISVRTRIKMIYRPRSIKGAEDAYRRLTVSQVNGRVIFSNPTPFYISFFSVKVGNQNLHEPMMVAPFATYSLNVPKGASGKVSWRAINDYGARTEEVSR</sequence>
<name>A0AAP4LCB2_9ENTR</name>
<dbReference type="Pfam" id="PF00345">
    <property type="entry name" value="PapD_N"/>
    <property type="match status" value="1"/>
</dbReference>
<accession>A0AAP4LCB2</accession>
<keyword evidence="6" id="KW-0393">Immunoglobulin domain</keyword>
<dbReference type="Gene3D" id="2.60.40.10">
    <property type="entry name" value="Immunoglobulins"/>
    <property type="match status" value="2"/>
</dbReference>
<dbReference type="EMBL" id="JASSOM010000073">
    <property type="protein sequence ID" value="MDK9365401.1"/>
    <property type="molecule type" value="Genomic_DNA"/>
</dbReference>
<organism evidence="9 10">
    <name type="scientific">Lelliottia wanjuensis</name>
    <dbReference type="NCBI Taxonomy" id="3050585"/>
    <lineage>
        <taxon>Bacteria</taxon>
        <taxon>Pseudomonadati</taxon>
        <taxon>Pseudomonadota</taxon>
        <taxon>Gammaproteobacteria</taxon>
        <taxon>Enterobacterales</taxon>
        <taxon>Enterobacteriaceae</taxon>
        <taxon>Lelliottia</taxon>
    </lineage>
</organism>